<name>A0ACC5T1S0_ENSAD</name>
<keyword evidence="2" id="KW-1185">Reference proteome</keyword>
<protein>
    <submittedName>
        <fullName evidence="1">Uncharacterized protein</fullName>
    </submittedName>
</protein>
<accession>A0ACC5T1S0</accession>
<organism evidence="1 2">
    <name type="scientific">Ensifer adhaerens</name>
    <name type="common">Sinorhizobium morelense</name>
    <dbReference type="NCBI Taxonomy" id="106592"/>
    <lineage>
        <taxon>Bacteria</taxon>
        <taxon>Pseudomonadati</taxon>
        <taxon>Pseudomonadota</taxon>
        <taxon>Alphaproteobacteria</taxon>
        <taxon>Hyphomicrobiales</taxon>
        <taxon>Rhizobiaceae</taxon>
        <taxon>Sinorhizobium/Ensifer group</taxon>
        <taxon>Ensifer</taxon>
    </lineage>
</organism>
<dbReference type="EMBL" id="JAGGJR010000008">
    <property type="protein sequence ID" value="MBP1874808.1"/>
    <property type="molecule type" value="Genomic_DNA"/>
</dbReference>
<reference evidence="1" key="1">
    <citation type="submission" date="2021-03" db="EMBL/GenBank/DDBJ databases">
        <title>Genomic Encyclopedia of Type Strains, Phase IV (KMG-IV): sequencing the most valuable type-strain genomes for metagenomic binning, comparative biology and taxonomic classification.</title>
        <authorList>
            <person name="Goeker M."/>
        </authorList>
    </citation>
    <scope>NUCLEOTIDE SEQUENCE</scope>
    <source>
        <strain evidence="1">DSM 18131</strain>
    </source>
</reference>
<gene>
    <name evidence="1" type="ORF">J2Z19_004541</name>
</gene>
<evidence type="ECO:0000313" key="2">
    <source>
        <dbReference type="Proteomes" id="UP000823773"/>
    </source>
</evidence>
<proteinExistence type="predicted"/>
<evidence type="ECO:0000313" key="1">
    <source>
        <dbReference type="EMBL" id="MBP1874808.1"/>
    </source>
</evidence>
<dbReference type="Proteomes" id="UP000823773">
    <property type="component" value="Unassembled WGS sequence"/>
</dbReference>
<comment type="caution">
    <text evidence="1">The sequence shown here is derived from an EMBL/GenBank/DDBJ whole genome shotgun (WGS) entry which is preliminary data.</text>
</comment>
<sequence>MQVDDDWRRRLERDYLTFAAWTTAALVAFCAAVYYVAISTARYPTEFLAPLLSTFPAMIAARLTIALSRYVRSAWQLLALSLACGFTAVAGLIGVYVLTMCFASWDPGGFAVPYPVLTDIFLESRFQVIAGVGALMAAASLALWLLREGLDQKRNRAVGEPGATTASRLTPVSPGERALVCNRQLRAEERYFWFSVLAGPVIVIVPLMFLEMLFSPESALGASKLLWAVLRYYYGGAYAAAISATLVLALTPNRSRRSAWLFAFFVGLHVGAIFTLLFDYADDTASNQAFLLPFGGLVGALSAAICTAIWFPGRRGIGEQGTLQATSVRGLMRALLIAGFAAPAAAAVFYSLFAAAAPMLGIAPQWFLDSAMQVGAAETWLLNYRVWAVVALMTMLLHHFLKNRAVRSSVAVVTLSLSAFLVGGGIAHSLNQGILWKVVPISVTSFLVLDVSSVVAGLSAVFLIRRGQSFRSADAEGIAD</sequence>